<dbReference type="EMBL" id="CP060697">
    <property type="protein sequence ID" value="QNM83318.1"/>
    <property type="molecule type" value="Genomic_DNA"/>
</dbReference>
<accession>A0A7G9L3W9</accession>
<evidence type="ECO:0000313" key="2">
    <source>
        <dbReference type="Proteomes" id="UP000515861"/>
    </source>
</evidence>
<keyword evidence="2" id="KW-1185">Reference proteome</keyword>
<dbReference type="KEGG" id="ssau:H8M03_02940"/>
<sequence>MEDLFGFWARCKGDQFVHPDDADVLGSTAHSFNLECLPSPFTGPLRTAPVVLLFIAPGFDPYDLDHAKQPQAQAWYERQRGGDEPLSTAAEHRTHYGWWTRIVRQFGITPEAARAEVAVLDMAPYHSKSFHDWPLLAALPSARKAVDWAQSVLFPAARAGDRIVVCLRSAAYWGLASGSAGRVFGEALFCPAFTRGGFMRHGPMREQVRAAVQKRVAA</sequence>
<dbReference type="RefSeq" id="WP_187480273.1">
    <property type="nucleotide sequence ID" value="NZ_CP060697.1"/>
</dbReference>
<gene>
    <name evidence="1" type="ORF">H8M03_02940</name>
</gene>
<protein>
    <submittedName>
        <fullName evidence="1">Uncharacterized protein</fullName>
    </submittedName>
</protein>
<reference evidence="1 2" key="1">
    <citation type="submission" date="2020-08" db="EMBL/GenBank/DDBJ databases">
        <title>Sphingomonas sp. sand1-3 16S ribosomal RNA gene Genome sequencing and assembly.</title>
        <authorList>
            <person name="Kang M."/>
        </authorList>
    </citation>
    <scope>NUCLEOTIDE SEQUENCE [LARGE SCALE GENOMIC DNA]</scope>
    <source>
        <strain evidence="2">sand1-3</strain>
    </source>
</reference>
<dbReference type="AlphaFoldDB" id="A0A7G9L3W9"/>
<evidence type="ECO:0000313" key="1">
    <source>
        <dbReference type="EMBL" id="QNM83318.1"/>
    </source>
</evidence>
<proteinExistence type="predicted"/>
<organism evidence="1 2">
    <name type="scientific">Sphingomonas sabuli</name>
    <dbReference type="NCBI Taxonomy" id="2764186"/>
    <lineage>
        <taxon>Bacteria</taxon>
        <taxon>Pseudomonadati</taxon>
        <taxon>Pseudomonadota</taxon>
        <taxon>Alphaproteobacteria</taxon>
        <taxon>Sphingomonadales</taxon>
        <taxon>Sphingomonadaceae</taxon>
        <taxon>Sphingomonas</taxon>
    </lineage>
</organism>
<dbReference type="Proteomes" id="UP000515861">
    <property type="component" value="Chromosome"/>
</dbReference>
<name>A0A7G9L3W9_9SPHN</name>